<feature type="binding site" evidence="5">
    <location>
        <begin position="118"/>
        <end position="121"/>
    </location>
    <ligand>
        <name>S-adenosyl-L-methionine</name>
        <dbReference type="ChEBI" id="CHEBI:59789"/>
    </ligand>
</feature>
<dbReference type="SUPFAM" id="SSF53335">
    <property type="entry name" value="S-adenosyl-L-methionine-dependent methyltransferases"/>
    <property type="match status" value="1"/>
</dbReference>
<keyword evidence="3 5" id="KW-0949">S-adenosyl-L-methionine</keyword>
<dbReference type="PROSITE" id="PS51620">
    <property type="entry name" value="SAM_TRM61"/>
    <property type="match status" value="1"/>
</dbReference>
<evidence type="ECO:0000259" key="6">
    <source>
        <dbReference type="Pfam" id="PF08704"/>
    </source>
</evidence>
<keyword evidence="1" id="KW-0489">Methyltransferase</keyword>
<evidence type="ECO:0000313" key="9">
    <source>
        <dbReference type="Proteomes" id="UP000272051"/>
    </source>
</evidence>
<accession>A0A497EQA4</accession>
<dbReference type="Gene3D" id="3.40.50.150">
    <property type="entry name" value="Vaccinia Virus protein VP39"/>
    <property type="match status" value="1"/>
</dbReference>
<reference evidence="9 10" key="1">
    <citation type="submission" date="2018-06" db="EMBL/GenBank/DDBJ databases">
        <title>Extensive metabolic versatility and redundancy in microbially diverse, dynamic hydrothermal sediments.</title>
        <authorList>
            <person name="Dombrowski N."/>
            <person name="Teske A."/>
            <person name="Baker B.J."/>
        </authorList>
    </citation>
    <scope>NUCLEOTIDE SEQUENCE [LARGE SCALE GENOMIC DNA]</scope>
    <source>
        <strain evidence="8">B34_G17</strain>
        <strain evidence="7">B66_G16</strain>
    </source>
</reference>
<feature type="binding site" evidence="5">
    <location>
        <position position="183"/>
    </location>
    <ligand>
        <name>S-adenosyl-L-methionine</name>
        <dbReference type="ChEBI" id="CHEBI:59789"/>
    </ligand>
</feature>
<dbReference type="AlphaFoldDB" id="A0A497EQA4"/>
<comment type="caution">
    <text evidence="7">The sequence shown here is derived from an EMBL/GenBank/DDBJ whole genome shotgun (WGS) entry which is preliminary data.</text>
</comment>
<dbReference type="Proteomes" id="UP000272051">
    <property type="component" value="Unassembled WGS sequence"/>
</dbReference>
<dbReference type="Pfam" id="PF14801">
    <property type="entry name" value="TrmI-like_N"/>
    <property type="match status" value="1"/>
</dbReference>
<dbReference type="GO" id="GO:0160107">
    <property type="term" value="F:tRNA (adenine(58)-N1)-methyltransferase activity"/>
    <property type="evidence" value="ECO:0007669"/>
    <property type="project" value="InterPro"/>
</dbReference>
<dbReference type="Gene3D" id="3.10.330.20">
    <property type="match status" value="1"/>
</dbReference>
<keyword evidence="4" id="KW-0819">tRNA processing</keyword>
<feature type="domain" description="tRNA (adenine(58)-N(1))-methyltransferase catalytic subunit TRM61 C-terminal" evidence="6">
    <location>
        <begin position="84"/>
        <end position="245"/>
    </location>
</feature>
<dbReference type="GO" id="GO:0031515">
    <property type="term" value="C:tRNA (m1A) methyltransferase complex"/>
    <property type="evidence" value="ECO:0007669"/>
    <property type="project" value="InterPro"/>
</dbReference>
<evidence type="ECO:0000256" key="1">
    <source>
        <dbReference type="ARBA" id="ARBA00022603"/>
    </source>
</evidence>
<evidence type="ECO:0000256" key="4">
    <source>
        <dbReference type="ARBA" id="ARBA00022694"/>
    </source>
</evidence>
<dbReference type="GO" id="GO:0030488">
    <property type="term" value="P:tRNA methylation"/>
    <property type="evidence" value="ECO:0007669"/>
    <property type="project" value="InterPro"/>
</dbReference>
<protein>
    <recommendedName>
        <fullName evidence="6">tRNA (adenine(58)-N(1))-methyltransferase catalytic subunit TRM61 C-terminal domain-containing protein</fullName>
    </recommendedName>
</protein>
<evidence type="ECO:0000256" key="3">
    <source>
        <dbReference type="ARBA" id="ARBA00022691"/>
    </source>
</evidence>
<feature type="binding site" evidence="5">
    <location>
        <position position="139"/>
    </location>
    <ligand>
        <name>S-adenosyl-L-methionine</name>
        <dbReference type="ChEBI" id="CHEBI:59789"/>
    </ligand>
</feature>
<evidence type="ECO:0000313" key="10">
    <source>
        <dbReference type="Proteomes" id="UP000278475"/>
    </source>
</evidence>
<gene>
    <name evidence="7" type="ORF">DRJ31_05135</name>
    <name evidence="8" type="ORF">DRJ33_05225</name>
</gene>
<dbReference type="Pfam" id="PF08704">
    <property type="entry name" value="GCD14"/>
    <property type="match status" value="1"/>
</dbReference>
<dbReference type="CDD" id="cd02440">
    <property type="entry name" value="AdoMet_MTases"/>
    <property type="match status" value="1"/>
</dbReference>
<dbReference type="EMBL" id="QMQX01000087">
    <property type="protein sequence ID" value="RLE51761.1"/>
    <property type="molecule type" value="Genomic_DNA"/>
</dbReference>
<dbReference type="Proteomes" id="UP000278475">
    <property type="component" value="Unassembled WGS sequence"/>
</dbReference>
<keyword evidence="2" id="KW-0808">Transferase</keyword>
<name>A0A497EQA4_9CREN</name>
<evidence type="ECO:0000256" key="5">
    <source>
        <dbReference type="PIRSR" id="PIRSR017269-1"/>
    </source>
</evidence>
<dbReference type="InterPro" id="IPR014816">
    <property type="entry name" value="tRNA_MeTrfase_Gcd14"/>
</dbReference>
<sequence>MPDVFRAWKVLSEKISHGDHVMLYLDKRRKWLVKVEEGKVFHTHKGVVDISSLIGMEYGCEIKTSMGVSFLAVKPSLIDHIYKIVRKTQIIYPKDMALMLMLGNVGPGCRVVEAGTGSGALTSFLAYHVRPDGRVYSYEIREEFLKQAAKNIKKLGLDGYVELKLKDITAGIDESDVDCVMLDMPTPWLVAEHAHRALRHGGFMVCFNPTINQVEKLVEAMEKAGFVDVSVIEAIVREYKVRSGETRPQTLMIGHTGYITAARKP</sequence>
<organism evidence="7 10">
    <name type="scientific">Thermoproteota archaeon</name>
    <dbReference type="NCBI Taxonomy" id="2056631"/>
    <lineage>
        <taxon>Archaea</taxon>
        <taxon>Thermoproteota</taxon>
    </lineage>
</organism>
<dbReference type="FunFam" id="3.10.330.20:FF:000003">
    <property type="entry name" value="tRNA (Adenine(58)-N(1))-methyltransferase, mitochondrial isoform X1"/>
    <property type="match status" value="1"/>
</dbReference>
<evidence type="ECO:0000256" key="2">
    <source>
        <dbReference type="ARBA" id="ARBA00022679"/>
    </source>
</evidence>
<evidence type="ECO:0000313" key="7">
    <source>
        <dbReference type="EMBL" id="RLE49369.1"/>
    </source>
</evidence>
<evidence type="ECO:0000313" key="8">
    <source>
        <dbReference type="EMBL" id="RLE51761.1"/>
    </source>
</evidence>
<proteinExistence type="predicted"/>
<dbReference type="PANTHER" id="PTHR12133">
    <property type="entry name" value="TRNA (ADENINE(58)-N(1))-METHYLTRANSFERASE"/>
    <property type="match status" value="1"/>
</dbReference>
<dbReference type="EMBL" id="QMQV01000038">
    <property type="protein sequence ID" value="RLE49369.1"/>
    <property type="molecule type" value="Genomic_DNA"/>
</dbReference>
<dbReference type="InterPro" id="IPR049470">
    <property type="entry name" value="TRM61_C"/>
</dbReference>
<dbReference type="PIRSF" id="PIRSF017269">
    <property type="entry name" value="GCD14"/>
    <property type="match status" value="1"/>
</dbReference>
<feature type="binding site" evidence="5">
    <location>
        <position position="167"/>
    </location>
    <ligand>
        <name>S-adenosyl-L-methionine</name>
        <dbReference type="ChEBI" id="CHEBI:59789"/>
    </ligand>
</feature>
<dbReference type="InterPro" id="IPR029063">
    <property type="entry name" value="SAM-dependent_MTases_sf"/>
</dbReference>
<dbReference type="PANTHER" id="PTHR12133:SF1">
    <property type="entry name" value="TRNA (ADENINE(58)-N(1))-METHYLTRANSFERASE, MITOCHONDRIAL"/>
    <property type="match status" value="1"/>
</dbReference>